<evidence type="ECO:0000313" key="14">
    <source>
        <dbReference type="Proteomes" id="UP000197032"/>
    </source>
</evidence>
<name>A0A1Z5HP37_9FIRM</name>
<dbReference type="AlphaFoldDB" id="A0A1Z5HP37"/>
<keyword evidence="3" id="KW-0813">Transport</keyword>
<dbReference type="GO" id="GO:0070069">
    <property type="term" value="C:cytochrome complex"/>
    <property type="evidence" value="ECO:0007669"/>
    <property type="project" value="TreeGrafter"/>
</dbReference>
<feature type="transmembrane region" description="Helical" evidence="12">
    <location>
        <begin position="302"/>
        <end position="326"/>
    </location>
</feature>
<dbReference type="GO" id="GO:0005886">
    <property type="term" value="C:plasma membrane"/>
    <property type="evidence" value="ECO:0007669"/>
    <property type="project" value="UniProtKB-SubCell"/>
</dbReference>
<reference evidence="14" key="1">
    <citation type="journal article" date="2017" name="Appl. Environ. Microbiol.">
        <title>Genomic analysis of Calderihabitans maritimus KKC1, a thermophilic hydrogenogenic carboxydotrophic bacterium isolated from marine sediment.</title>
        <authorList>
            <person name="Omae K."/>
            <person name="Yoneda Y."/>
            <person name="Fukuyama Y."/>
            <person name="Yoshida T."/>
            <person name="Sako Y."/>
        </authorList>
    </citation>
    <scope>NUCLEOTIDE SEQUENCE [LARGE SCALE GENOMIC DNA]</scope>
    <source>
        <strain evidence="14">KKC1</strain>
    </source>
</reference>
<feature type="transmembrane region" description="Helical" evidence="12">
    <location>
        <begin position="203"/>
        <end position="223"/>
    </location>
</feature>
<evidence type="ECO:0000256" key="9">
    <source>
        <dbReference type="ARBA" id="ARBA00022989"/>
    </source>
</evidence>
<feature type="transmembrane region" description="Helical" evidence="12">
    <location>
        <begin position="229"/>
        <end position="247"/>
    </location>
</feature>
<evidence type="ECO:0000256" key="6">
    <source>
        <dbReference type="ARBA" id="ARBA00022692"/>
    </source>
</evidence>
<evidence type="ECO:0000256" key="12">
    <source>
        <dbReference type="SAM" id="Phobius"/>
    </source>
</evidence>
<comment type="similarity">
    <text evidence="2">Belongs to the cytochrome ubiquinol oxidase subunit 2 family.</text>
</comment>
<dbReference type="GO" id="GO:0046872">
    <property type="term" value="F:metal ion binding"/>
    <property type="evidence" value="ECO:0007669"/>
    <property type="project" value="UniProtKB-KW"/>
</dbReference>
<dbReference type="PIRSF" id="PIRSF000267">
    <property type="entry name" value="Cyt_oxidse_sub2"/>
    <property type="match status" value="1"/>
</dbReference>
<keyword evidence="6 12" id="KW-0812">Transmembrane</keyword>
<evidence type="ECO:0000256" key="4">
    <source>
        <dbReference type="ARBA" id="ARBA00022475"/>
    </source>
</evidence>
<accession>A0A1Z5HP37</accession>
<comment type="subcellular location">
    <subcellularLocation>
        <location evidence="1">Cell membrane</location>
        <topology evidence="1">Multi-pass membrane protein</topology>
    </subcellularLocation>
</comment>
<organism evidence="13 14">
    <name type="scientific">Calderihabitans maritimus</name>
    <dbReference type="NCBI Taxonomy" id="1246530"/>
    <lineage>
        <taxon>Bacteria</taxon>
        <taxon>Bacillati</taxon>
        <taxon>Bacillota</taxon>
        <taxon>Clostridia</taxon>
        <taxon>Neomoorellales</taxon>
        <taxon>Calderihabitantaceae</taxon>
        <taxon>Calderihabitans</taxon>
    </lineage>
</organism>
<keyword evidence="14" id="KW-1185">Reference proteome</keyword>
<proteinExistence type="inferred from homology"/>
<dbReference type="RefSeq" id="WP_202819911.1">
    <property type="nucleotide sequence ID" value="NZ_BDGJ01000010.1"/>
</dbReference>
<evidence type="ECO:0000256" key="8">
    <source>
        <dbReference type="ARBA" id="ARBA00022982"/>
    </source>
</evidence>
<protein>
    <submittedName>
        <fullName evidence="13">Cytochrome bd ubiquinol oxidase, subunit ii</fullName>
    </submittedName>
</protein>
<dbReference type="GO" id="GO:0019646">
    <property type="term" value="P:aerobic electron transport chain"/>
    <property type="evidence" value="ECO:0007669"/>
    <property type="project" value="TreeGrafter"/>
</dbReference>
<dbReference type="GO" id="GO:0009055">
    <property type="term" value="F:electron transfer activity"/>
    <property type="evidence" value="ECO:0007669"/>
    <property type="project" value="TreeGrafter"/>
</dbReference>
<dbReference type="GO" id="GO:0016682">
    <property type="term" value="F:oxidoreductase activity, acting on diphenols and related substances as donors, oxygen as acceptor"/>
    <property type="evidence" value="ECO:0007669"/>
    <property type="project" value="TreeGrafter"/>
</dbReference>
<feature type="transmembrane region" description="Helical" evidence="12">
    <location>
        <begin position="160"/>
        <end position="182"/>
    </location>
</feature>
<evidence type="ECO:0000256" key="2">
    <source>
        <dbReference type="ARBA" id="ARBA00007543"/>
    </source>
</evidence>
<dbReference type="InterPro" id="IPR003317">
    <property type="entry name" value="Cyt-d_oxidase_su2"/>
</dbReference>
<feature type="transmembrane region" description="Helical" evidence="12">
    <location>
        <begin position="82"/>
        <end position="100"/>
    </location>
</feature>
<feature type="transmembrane region" description="Helical" evidence="12">
    <location>
        <begin position="259"/>
        <end position="282"/>
    </location>
</feature>
<keyword evidence="8" id="KW-0249">Electron transport</keyword>
<evidence type="ECO:0000256" key="11">
    <source>
        <dbReference type="ARBA" id="ARBA00023136"/>
    </source>
</evidence>
<evidence type="ECO:0000256" key="3">
    <source>
        <dbReference type="ARBA" id="ARBA00022448"/>
    </source>
</evidence>
<evidence type="ECO:0000256" key="10">
    <source>
        <dbReference type="ARBA" id="ARBA00023004"/>
    </source>
</evidence>
<comment type="caution">
    <text evidence="13">The sequence shown here is derived from an EMBL/GenBank/DDBJ whole genome shotgun (WGS) entry which is preliminary data.</text>
</comment>
<dbReference type="EMBL" id="BDGJ01000010">
    <property type="protein sequence ID" value="GAW91198.1"/>
    <property type="molecule type" value="Genomic_DNA"/>
</dbReference>
<keyword evidence="9 12" id="KW-1133">Transmembrane helix</keyword>
<evidence type="ECO:0000256" key="1">
    <source>
        <dbReference type="ARBA" id="ARBA00004651"/>
    </source>
</evidence>
<keyword evidence="10" id="KW-0408">Iron</keyword>
<feature type="transmembrane region" description="Helical" evidence="12">
    <location>
        <begin position="12"/>
        <end position="38"/>
    </location>
</feature>
<dbReference type="PANTHER" id="PTHR43141">
    <property type="entry name" value="CYTOCHROME BD2 SUBUNIT II"/>
    <property type="match status" value="1"/>
</dbReference>
<keyword evidence="4" id="KW-1003">Cell membrane</keyword>
<sequence>MSLAVLQTIWFLLVAVLILGYAILAGFDLGVGNLHLLSNQKEREQNFYNIAPFWDSNQVWLLTGGGALFAAFPHVYATAFSGFYPALMLLLLAMIVRAAAIEFQHLLPEPEWKAKWDWGFGIGSIVASTLFGVAMGNVLRGLPLDSTHNFTGSFFGLLNPYSLVVGLLALTMFTLHGASFLVARSQGDLINKAKRWGSTTWKFFAVLFTTVTIWSYLAVPRLFENFFELPILWVLPFLVIAAIAYYPKALENENRWMPLLVSTINIAGLIGIVGASLFPNMIPAVPNPANSLTIYNASSTKLTLTTMLIIALLGVPLVIAYTTYVYRKLMKDYSQTGKLHKKANMGF</sequence>
<gene>
    <name evidence="13" type="ORF">KKC1_03600</name>
</gene>
<evidence type="ECO:0000313" key="13">
    <source>
        <dbReference type="EMBL" id="GAW91198.1"/>
    </source>
</evidence>
<feature type="transmembrane region" description="Helical" evidence="12">
    <location>
        <begin position="120"/>
        <end position="140"/>
    </location>
</feature>
<dbReference type="Pfam" id="PF02322">
    <property type="entry name" value="Cyt_bd_oxida_II"/>
    <property type="match status" value="1"/>
</dbReference>
<dbReference type="PANTHER" id="PTHR43141:SF5">
    <property type="entry name" value="CYTOCHROME BD-I UBIQUINOL OXIDASE SUBUNIT 2"/>
    <property type="match status" value="1"/>
</dbReference>
<evidence type="ECO:0000256" key="7">
    <source>
        <dbReference type="ARBA" id="ARBA00022723"/>
    </source>
</evidence>
<dbReference type="NCBIfam" id="TIGR00203">
    <property type="entry name" value="cydB"/>
    <property type="match status" value="1"/>
</dbReference>
<dbReference type="Proteomes" id="UP000197032">
    <property type="component" value="Unassembled WGS sequence"/>
</dbReference>
<keyword evidence="11 12" id="KW-0472">Membrane</keyword>
<evidence type="ECO:0000256" key="5">
    <source>
        <dbReference type="ARBA" id="ARBA00022617"/>
    </source>
</evidence>
<keyword evidence="5" id="KW-0349">Heme</keyword>
<keyword evidence="7" id="KW-0479">Metal-binding</keyword>